<accession>A0A6V7X8B9</accession>
<proteinExistence type="predicted"/>
<feature type="compositionally biased region" description="Polar residues" evidence="1">
    <location>
        <begin position="161"/>
        <end position="173"/>
    </location>
</feature>
<dbReference type="PROSITE" id="PS00028">
    <property type="entry name" value="ZINC_FINGER_C2H2_1"/>
    <property type="match status" value="1"/>
</dbReference>
<gene>
    <name evidence="4" type="ORF">MENT_LOCUS48593</name>
</gene>
<feature type="chain" id="PRO_5027972616" description="C2H2-type domain-containing protein" evidence="2">
    <location>
        <begin position="22"/>
        <end position="185"/>
    </location>
</feature>
<evidence type="ECO:0000256" key="2">
    <source>
        <dbReference type="SAM" id="SignalP"/>
    </source>
</evidence>
<comment type="caution">
    <text evidence="4">The sequence shown here is derived from an EMBL/GenBank/DDBJ whole genome shotgun (WGS) entry which is preliminary data.</text>
</comment>
<evidence type="ECO:0000313" key="4">
    <source>
        <dbReference type="EMBL" id="CAD2195498.1"/>
    </source>
</evidence>
<reference evidence="4 5" key="1">
    <citation type="submission" date="2020-08" db="EMBL/GenBank/DDBJ databases">
        <authorList>
            <person name="Koutsovoulos G."/>
            <person name="Danchin GJ E."/>
        </authorList>
    </citation>
    <scope>NUCLEOTIDE SEQUENCE [LARGE SCALE GENOMIC DNA]</scope>
</reference>
<dbReference type="Gene3D" id="3.30.160.60">
    <property type="entry name" value="Classic Zinc Finger"/>
    <property type="match status" value="1"/>
</dbReference>
<name>A0A6V7X8B9_MELEN</name>
<evidence type="ECO:0000259" key="3">
    <source>
        <dbReference type="PROSITE" id="PS00028"/>
    </source>
</evidence>
<dbReference type="InterPro" id="IPR013087">
    <property type="entry name" value="Znf_C2H2_type"/>
</dbReference>
<sequence>MFKKFISIVILFFILKNYSEGGGPKKGKGETSGQQTQGWKCDWAGCIYRFDNAGVFDLHVKEHARTAEDKICRWLNCDRNMQPFDRTSGLLEHTLVHTQVKPYVCMHVDDGVQCLSTFGLKKNYNKHHRKFHPHCNKDCCKHITEGHQQQYDHPPHGGQLLPTNVEHQGNENDYSNEDLDLTLRL</sequence>
<feature type="compositionally biased region" description="Acidic residues" evidence="1">
    <location>
        <begin position="174"/>
        <end position="185"/>
    </location>
</feature>
<feature type="region of interest" description="Disordered" evidence="1">
    <location>
        <begin position="150"/>
        <end position="185"/>
    </location>
</feature>
<keyword evidence="2" id="KW-0732">Signal</keyword>
<evidence type="ECO:0000313" key="5">
    <source>
        <dbReference type="Proteomes" id="UP000580250"/>
    </source>
</evidence>
<protein>
    <recommendedName>
        <fullName evidence="3">C2H2-type domain-containing protein</fullName>
    </recommendedName>
</protein>
<feature type="signal peptide" evidence="2">
    <location>
        <begin position="1"/>
        <end position="21"/>
    </location>
</feature>
<organism evidence="4 5">
    <name type="scientific">Meloidogyne enterolobii</name>
    <name type="common">Root-knot nematode worm</name>
    <name type="synonym">Meloidogyne mayaguensis</name>
    <dbReference type="NCBI Taxonomy" id="390850"/>
    <lineage>
        <taxon>Eukaryota</taxon>
        <taxon>Metazoa</taxon>
        <taxon>Ecdysozoa</taxon>
        <taxon>Nematoda</taxon>
        <taxon>Chromadorea</taxon>
        <taxon>Rhabditida</taxon>
        <taxon>Tylenchina</taxon>
        <taxon>Tylenchomorpha</taxon>
        <taxon>Tylenchoidea</taxon>
        <taxon>Meloidogynidae</taxon>
        <taxon>Meloidogyninae</taxon>
        <taxon>Meloidogyne</taxon>
    </lineage>
</organism>
<feature type="domain" description="C2H2-type" evidence="3">
    <location>
        <begin position="41"/>
        <end position="63"/>
    </location>
</feature>
<dbReference type="Proteomes" id="UP000580250">
    <property type="component" value="Unassembled WGS sequence"/>
</dbReference>
<dbReference type="SMART" id="SM00355">
    <property type="entry name" value="ZnF_C2H2"/>
    <property type="match status" value="3"/>
</dbReference>
<dbReference type="EMBL" id="CAJEWN010001220">
    <property type="protein sequence ID" value="CAD2195498.1"/>
    <property type="molecule type" value="Genomic_DNA"/>
</dbReference>
<dbReference type="OrthoDB" id="5862433at2759"/>
<dbReference type="AlphaFoldDB" id="A0A6V7X8B9"/>
<evidence type="ECO:0000256" key="1">
    <source>
        <dbReference type="SAM" id="MobiDB-lite"/>
    </source>
</evidence>